<feature type="region of interest" description="Disordered" evidence="1">
    <location>
        <begin position="389"/>
        <end position="461"/>
    </location>
</feature>
<dbReference type="GO" id="GO:0031123">
    <property type="term" value="P:RNA 3'-end processing"/>
    <property type="evidence" value="ECO:0007669"/>
    <property type="project" value="TreeGrafter"/>
</dbReference>
<dbReference type="Gene3D" id="3.30.460.10">
    <property type="entry name" value="Beta Polymerase, domain 2"/>
    <property type="match status" value="1"/>
</dbReference>
<organism evidence="2 3">
    <name type="scientific">Cafeteria roenbergensis</name>
    <name type="common">Marine flagellate</name>
    <dbReference type="NCBI Taxonomy" id="33653"/>
    <lineage>
        <taxon>Eukaryota</taxon>
        <taxon>Sar</taxon>
        <taxon>Stramenopiles</taxon>
        <taxon>Bigyra</taxon>
        <taxon>Opalozoa</taxon>
        <taxon>Bicosoecida</taxon>
        <taxon>Cafeteriaceae</taxon>
        <taxon>Cafeteria</taxon>
    </lineage>
</organism>
<evidence type="ECO:0000313" key="3">
    <source>
        <dbReference type="Proteomes" id="UP000325113"/>
    </source>
</evidence>
<comment type="caution">
    <text evidence="2">The sequence shown here is derived from an EMBL/GenBank/DDBJ whole genome shotgun (WGS) entry which is preliminary data.</text>
</comment>
<dbReference type="Gene3D" id="1.10.1410.10">
    <property type="match status" value="1"/>
</dbReference>
<dbReference type="EMBL" id="VLTM01000104">
    <property type="protein sequence ID" value="KAA0152669.1"/>
    <property type="molecule type" value="Genomic_DNA"/>
</dbReference>
<dbReference type="PANTHER" id="PTHR23092:SF15">
    <property type="entry name" value="INACTIVE NON-CANONICAL POLY(A) RNA POLYMERASE PROTEIN TRF4-2-RELATED"/>
    <property type="match status" value="1"/>
</dbReference>
<feature type="compositionally biased region" description="Low complexity" evidence="1">
    <location>
        <begin position="423"/>
        <end position="447"/>
    </location>
</feature>
<feature type="compositionally biased region" description="Low complexity" evidence="1">
    <location>
        <begin position="389"/>
        <end position="407"/>
    </location>
</feature>
<feature type="region of interest" description="Disordered" evidence="1">
    <location>
        <begin position="327"/>
        <end position="352"/>
    </location>
</feature>
<feature type="compositionally biased region" description="Low complexity" evidence="1">
    <location>
        <begin position="338"/>
        <end position="352"/>
    </location>
</feature>
<dbReference type="Proteomes" id="UP000325113">
    <property type="component" value="Unassembled WGS sequence"/>
</dbReference>
<dbReference type="AlphaFoldDB" id="A0A5A8CJ42"/>
<proteinExistence type="predicted"/>
<dbReference type="GO" id="GO:0043634">
    <property type="term" value="P:polyadenylation-dependent ncRNA catabolic process"/>
    <property type="evidence" value="ECO:0007669"/>
    <property type="project" value="TreeGrafter"/>
</dbReference>
<dbReference type="InterPro" id="IPR043519">
    <property type="entry name" value="NT_sf"/>
</dbReference>
<gene>
    <name evidence="2" type="ORF">FNF31_06573</name>
</gene>
<protein>
    <recommendedName>
        <fullName evidence="4">Polymerase nucleotidyl transferase domain-containing protein</fullName>
    </recommendedName>
</protein>
<evidence type="ECO:0000256" key="1">
    <source>
        <dbReference type="SAM" id="MobiDB-lite"/>
    </source>
</evidence>
<dbReference type="GO" id="GO:0031499">
    <property type="term" value="C:TRAMP complex"/>
    <property type="evidence" value="ECO:0007669"/>
    <property type="project" value="TreeGrafter"/>
</dbReference>
<feature type="region of interest" description="Disordered" evidence="1">
    <location>
        <begin position="15"/>
        <end position="110"/>
    </location>
</feature>
<accession>A0A5A8CJ42</accession>
<evidence type="ECO:0008006" key="4">
    <source>
        <dbReference type="Google" id="ProtNLM"/>
    </source>
</evidence>
<reference evidence="2 3" key="1">
    <citation type="submission" date="2019-07" db="EMBL/GenBank/DDBJ databases">
        <title>Genomes of Cafeteria roenbergensis.</title>
        <authorList>
            <person name="Fischer M.G."/>
            <person name="Hackl T."/>
            <person name="Roman M."/>
        </authorList>
    </citation>
    <scope>NUCLEOTIDE SEQUENCE [LARGE SCALE GENOMIC DNA]</scope>
    <source>
        <strain evidence="2 3">Cflag</strain>
    </source>
</reference>
<name>A0A5A8CJ42_CAFRO</name>
<dbReference type="PANTHER" id="PTHR23092">
    <property type="entry name" value="POLY(A) RNA POLYMERASE"/>
    <property type="match status" value="1"/>
</dbReference>
<dbReference type="SUPFAM" id="SSF81301">
    <property type="entry name" value="Nucleotidyltransferase"/>
    <property type="match status" value="1"/>
</dbReference>
<dbReference type="GO" id="GO:0005730">
    <property type="term" value="C:nucleolus"/>
    <property type="evidence" value="ECO:0007669"/>
    <property type="project" value="TreeGrafter"/>
</dbReference>
<evidence type="ECO:0000313" key="2">
    <source>
        <dbReference type="EMBL" id="KAA0152669.1"/>
    </source>
</evidence>
<dbReference type="GO" id="GO:0003729">
    <property type="term" value="F:mRNA binding"/>
    <property type="evidence" value="ECO:0007669"/>
    <property type="project" value="TreeGrafter"/>
</dbReference>
<sequence length="612" mass="61366">MMVSSPRMVEAVHVPAPASSGLASLQPPAAADPFRRSGKPVTAFPGTAPGSGGADPASKDTSPSSWGPGGRSPVAIRRPRPPSCEAGTSASSLDFLSPSAHRSGRRDAASFAPPQLEVELDCPPDHGWLQAWLGDEILAHKQWALEHAQWRRGAELAAVWRVLVLSQQHCAGEARRSRSARSRRTRRVRPSGVTVRIFGSMISGLALPLSDVDVVLEGASERDFHATAQALRQQAWVRSSKEIMYTSVPIIKVVTTQPAYQATSLASRSPLADLPSSVASLSRSALDSPAVPGAAAASAASASAIVSAAAVASAGLQDRIDAGIETSGGFTSSGAGQASAKAPPSPAEAAEAAAPSAAAAAVPAELHGARQPAAAAGASVGEMAAAPSAEATPAAAPSAPSAAGAAPHCQSEAHGTATDAAKDSPASRSSASGASGLAAPPRAAQAGGAAGCRHADPPQRSDGEWAVQLDLTMHTPMHRGLLTTEFAMNSVAAVPALAPLVLFFKHVLRAADLHDSATGGLPSYAVLVIPALEGLGRTASPTGTASAAAAAAAAAARAAPVLGPWGVRSGAAVLSGEQPSAMLPASTLQARRGLGVAMDDSMTASHIVHRAS</sequence>
<dbReference type="InterPro" id="IPR045862">
    <property type="entry name" value="Trf4-like"/>
</dbReference>
<dbReference type="GO" id="GO:1990817">
    <property type="term" value="F:poly(A) RNA polymerase activity"/>
    <property type="evidence" value="ECO:0007669"/>
    <property type="project" value="InterPro"/>
</dbReference>